<dbReference type="InterPro" id="IPR028081">
    <property type="entry name" value="Leu-bd"/>
</dbReference>
<accession>A0A9X3NS05</accession>
<keyword evidence="5" id="KW-1185">Reference proteome</keyword>
<dbReference type="AlphaFoldDB" id="A0A9X3NS05"/>
<comment type="caution">
    <text evidence="4">The sequence shown here is derived from an EMBL/GenBank/DDBJ whole genome shotgun (WGS) entry which is preliminary data.</text>
</comment>
<dbReference type="EMBL" id="JAJAQC010000025">
    <property type="protein sequence ID" value="MDA0565700.1"/>
    <property type="molecule type" value="Genomic_DNA"/>
</dbReference>
<dbReference type="CDD" id="cd06337">
    <property type="entry name" value="PBP1_ABC_ligand_binding-like"/>
    <property type="match status" value="1"/>
</dbReference>
<evidence type="ECO:0000259" key="3">
    <source>
        <dbReference type="Pfam" id="PF13458"/>
    </source>
</evidence>
<sequence length="397" mass="43018">MRTDPRLCIAAVVPLTGRLARLGDPLSFVLRRLAPLLPPVRTGAGRLPVRVAVRDSRSDPGHARQAVKELVAEEGADIVITMAGTRVLPAVADACADLRTPCLSTTFPRQAYEHCRTAAERDRWTYHFAWGLEDIAAVFADLWERVGGVREVACLWNDELQGELLRRWFAPVAAERGRPLVDPGAYREGDPDFGAHVERLRRHDTDVVTSAATGIDLARFHHQARAAGMRFRLLTCSRWLTYPHADPALAPRDRAAVEGLVGARVATLVYWTPHHPHRSSIDGTTSSGLAAAYQEATGRPWSQPLGLAHALVEVAHHALARADDPTDRASVAAALARTRLETVVGPLDWTTGAAPNVAALPLAGGQWRPTADGHELHVVANDTAPHVPVTAELLPAE</sequence>
<evidence type="ECO:0000256" key="1">
    <source>
        <dbReference type="ARBA" id="ARBA00010062"/>
    </source>
</evidence>
<gene>
    <name evidence="4" type="ORF">LG943_15445</name>
</gene>
<dbReference type="PANTHER" id="PTHR30483">
    <property type="entry name" value="LEUCINE-SPECIFIC-BINDING PROTEIN"/>
    <property type="match status" value="1"/>
</dbReference>
<dbReference type="RefSeq" id="WP_270072975.1">
    <property type="nucleotide sequence ID" value="NZ_JAJAQC010000025.1"/>
</dbReference>
<dbReference type="Gene3D" id="3.40.50.2300">
    <property type="match status" value="2"/>
</dbReference>
<dbReference type="Proteomes" id="UP001140076">
    <property type="component" value="Unassembled WGS sequence"/>
</dbReference>
<evidence type="ECO:0000313" key="5">
    <source>
        <dbReference type="Proteomes" id="UP001140076"/>
    </source>
</evidence>
<name>A0A9X3NS05_9ACTN</name>
<dbReference type="InterPro" id="IPR051010">
    <property type="entry name" value="BCAA_transport"/>
</dbReference>
<dbReference type="Pfam" id="PF13458">
    <property type="entry name" value="Peripla_BP_6"/>
    <property type="match status" value="1"/>
</dbReference>
<protein>
    <submittedName>
        <fullName evidence="4">ABC transporter substrate-binding protein</fullName>
    </submittedName>
</protein>
<feature type="domain" description="Leucine-binding protein" evidence="3">
    <location>
        <begin position="45"/>
        <end position="352"/>
    </location>
</feature>
<evidence type="ECO:0000313" key="4">
    <source>
        <dbReference type="EMBL" id="MDA0565700.1"/>
    </source>
</evidence>
<keyword evidence="2" id="KW-0732">Signal</keyword>
<proteinExistence type="inferred from homology"/>
<organism evidence="4 5">
    <name type="scientific">Streptomonospora mangrovi</name>
    <dbReference type="NCBI Taxonomy" id="2883123"/>
    <lineage>
        <taxon>Bacteria</taxon>
        <taxon>Bacillati</taxon>
        <taxon>Actinomycetota</taxon>
        <taxon>Actinomycetes</taxon>
        <taxon>Streptosporangiales</taxon>
        <taxon>Nocardiopsidaceae</taxon>
        <taxon>Streptomonospora</taxon>
    </lineage>
</organism>
<comment type="similarity">
    <text evidence="1">Belongs to the leucine-binding protein family.</text>
</comment>
<evidence type="ECO:0000256" key="2">
    <source>
        <dbReference type="ARBA" id="ARBA00022729"/>
    </source>
</evidence>
<dbReference type="PANTHER" id="PTHR30483:SF6">
    <property type="entry name" value="PERIPLASMIC BINDING PROTEIN OF ABC TRANSPORTER FOR NATURAL AMINO ACIDS"/>
    <property type="match status" value="1"/>
</dbReference>
<dbReference type="SUPFAM" id="SSF53822">
    <property type="entry name" value="Periplasmic binding protein-like I"/>
    <property type="match status" value="1"/>
</dbReference>
<dbReference type="InterPro" id="IPR028082">
    <property type="entry name" value="Peripla_BP_I"/>
</dbReference>
<reference evidence="4" key="1">
    <citation type="submission" date="2021-10" db="EMBL/GenBank/DDBJ databases">
        <title>Streptomonospora sp. nov., isolated from mangrove soil.</title>
        <authorList>
            <person name="Chen X."/>
            <person name="Ge X."/>
            <person name="Liu W."/>
        </authorList>
    </citation>
    <scope>NUCLEOTIDE SEQUENCE</scope>
    <source>
        <strain evidence="4">S1-112</strain>
    </source>
</reference>